<keyword evidence="2" id="KW-1185">Reference proteome</keyword>
<reference evidence="1" key="1">
    <citation type="submission" date="2019-07" db="EMBL/GenBank/DDBJ databases">
        <authorList>
            <person name="Dittberner H."/>
        </authorList>
    </citation>
    <scope>NUCLEOTIDE SEQUENCE [LARGE SCALE GENOMIC DNA]</scope>
</reference>
<comment type="caution">
    <text evidence="1">The sequence shown here is derived from an EMBL/GenBank/DDBJ whole genome shotgun (WGS) entry which is preliminary data.</text>
</comment>
<accession>A0A565CP53</accession>
<gene>
    <name evidence="1" type="ORF">ANE_LOCUS25934</name>
</gene>
<dbReference type="OrthoDB" id="1301076at2759"/>
<protein>
    <recommendedName>
        <fullName evidence="3">Protein kinase domain-containing protein</fullName>
    </recommendedName>
</protein>
<organism evidence="1 2">
    <name type="scientific">Arabis nemorensis</name>
    <dbReference type="NCBI Taxonomy" id="586526"/>
    <lineage>
        <taxon>Eukaryota</taxon>
        <taxon>Viridiplantae</taxon>
        <taxon>Streptophyta</taxon>
        <taxon>Embryophyta</taxon>
        <taxon>Tracheophyta</taxon>
        <taxon>Spermatophyta</taxon>
        <taxon>Magnoliopsida</taxon>
        <taxon>eudicotyledons</taxon>
        <taxon>Gunneridae</taxon>
        <taxon>Pentapetalae</taxon>
        <taxon>rosids</taxon>
        <taxon>malvids</taxon>
        <taxon>Brassicales</taxon>
        <taxon>Brassicaceae</taxon>
        <taxon>Arabideae</taxon>
        <taxon>Arabis</taxon>
    </lineage>
</organism>
<dbReference type="Proteomes" id="UP000489600">
    <property type="component" value="Unassembled WGS sequence"/>
</dbReference>
<dbReference type="EMBL" id="CABITT030000008">
    <property type="protein sequence ID" value="VVB15490.1"/>
    <property type="molecule type" value="Genomic_DNA"/>
</dbReference>
<sequence length="94" mass="10585">MDSVISAFSTHSYKPPPIFGPYTVKADQYSPFSGMMEPVTHIQYSLSGKSGITLDWNRRLRIALGSGKGLAYLHRDIQSYTETSNQITYYLMTV</sequence>
<evidence type="ECO:0000313" key="2">
    <source>
        <dbReference type="Proteomes" id="UP000489600"/>
    </source>
</evidence>
<dbReference type="AlphaFoldDB" id="A0A565CP53"/>
<evidence type="ECO:0008006" key="3">
    <source>
        <dbReference type="Google" id="ProtNLM"/>
    </source>
</evidence>
<proteinExistence type="predicted"/>
<name>A0A565CP53_9BRAS</name>
<evidence type="ECO:0000313" key="1">
    <source>
        <dbReference type="EMBL" id="VVB15490.1"/>
    </source>
</evidence>
<dbReference type="Gene3D" id="1.10.510.10">
    <property type="entry name" value="Transferase(Phosphotransferase) domain 1"/>
    <property type="match status" value="1"/>
</dbReference>